<evidence type="ECO:0000256" key="5">
    <source>
        <dbReference type="ARBA" id="ARBA00022603"/>
    </source>
</evidence>
<evidence type="ECO:0000313" key="14">
    <source>
        <dbReference type="Proteomes" id="UP000193498"/>
    </source>
</evidence>
<dbReference type="OrthoDB" id="1907495at2759"/>
<dbReference type="InterPro" id="IPR036388">
    <property type="entry name" value="WH-like_DNA-bd_sf"/>
</dbReference>
<dbReference type="AlphaFoldDB" id="A0A1Y1Y0K6"/>
<keyword evidence="7" id="KW-0227">DNA damage</keyword>
<evidence type="ECO:0000256" key="9">
    <source>
        <dbReference type="ARBA" id="ARBA00030795"/>
    </source>
</evidence>
<dbReference type="GO" id="GO:0003908">
    <property type="term" value="F:methylated-DNA-[protein]-cysteine S-methyltransferase activity"/>
    <property type="evidence" value="ECO:0007669"/>
    <property type="project" value="UniProtKB-EC"/>
</dbReference>
<evidence type="ECO:0000256" key="6">
    <source>
        <dbReference type="ARBA" id="ARBA00022679"/>
    </source>
</evidence>
<sequence length="189" mass="21371">MSSSVISPYFSKPASIVLSSHKVLTTTLEAYRHTAPTSDFHKKKETIDHADSDIETIKPFPTTVAERKNFLNFKTNRAVTEFQFRVYDLCSQIPSGMFSTYKVLSDVLKSSPRAVGQALRNNPFAPLPIPCHRVLPGTYFIGGYDGDWGSGHKVDSKKARLEREGLKFDEHQVLLPIFQESRLFTDFKL</sequence>
<organism evidence="13 14">
    <name type="scientific">Basidiobolus meristosporus CBS 931.73</name>
    <dbReference type="NCBI Taxonomy" id="1314790"/>
    <lineage>
        <taxon>Eukaryota</taxon>
        <taxon>Fungi</taxon>
        <taxon>Fungi incertae sedis</taxon>
        <taxon>Zoopagomycota</taxon>
        <taxon>Entomophthoromycotina</taxon>
        <taxon>Basidiobolomycetes</taxon>
        <taxon>Basidiobolales</taxon>
        <taxon>Basidiobolaceae</taxon>
        <taxon>Basidiobolus</taxon>
    </lineage>
</organism>
<dbReference type="NCBIfam" id="TIGR00589">
    <property type="entry name" value="ogt"/>
    <property type="match status" value="1"/>
</dbReference>
<dbReference type="STRING" id="1314790.A0A1Y1Y0K6"/>
<dbReference type="Proteomes" id="UP000193498">
    <property type="component" value="Unassembled WGS sequence"/>
</dbReference>
<evidence type="ECO:0000256" key="4">
    <source>
        <dbReference type="ARBA" id="ARBA00015377"/>
    </source>
</evidence>
<keyword evidence="8" id="KW-0234">DNA repair</keyword>
<protein>
    <recommendedName>
        <fullName evidence="4">Methylated-DNA--protein-cysteine methyltransferase</fullName>
        <ecNumber evidence="3">2.1.1.63</ecNumber>
    </recommendedName>
    <alternativeName>
        <fullName evidence="9">6-O-methylguanine-DNA methyltransferase</fullName>
    </alternativeName>
    <alternativeName>
        <fullName evidence="10">O-6-methylguanine-DNA-alkyltransferase</fullName>
    </alternativeName>
</protein>
<dbReference type="GO" id="GO:0006281">
    <property type="term" value="P:DNA repair"/>
    <property type="evidence" value="ECO:0007669"/>
    <property type="project" value="UniProtKB-KW"/>
</dbReference>
<dbReference type="EMBL" id="MCFE01000317">
    <property type="protein sequence ID" value="ORX91541.1"/>
    <property type="molecule type" value="Genomic_DNA"/>
</dbReference>
<dbReference type="SUPFAM" id="SSF46767">
    <property type="entry name" value="Methylated DNA-protein cysteine methyltransferase, C-terminal domain"/>
    <property type="match status" value="1"/>
</dbReference>
<comment type="catalytic activity">
    <reaction evidence="1">
        <text>a 4-O-methyl-thymidine in DNA + L-cysteinyl-[protein] = a thymidine in DNA + S-methyl-L-cysteinyl-[protein]</text>
        <dbReference type="Rhea" id="RHEA:53428"/>
        <dbReference type="Rhea" id="RHEA-COMP:10131"/>
        <dbReference type="Rhea" id="RHEA-COMP:10132"/>
        <dbReference type="Rhea" id="RHEA-COMP:13555"/>
        <dbReference type="Rhea" id="RHEA-COMP:13556"/>
        <dbReference type="ChEBI" id="CHEBI:29950"/>
        <dbReference type="ChEBI" id="CHEBI:82612"/>
        <dbReference type="ChEBI" id="CHEBI:137386"/>
        <dbReference type="ChEBI" id="CHEBI:137387"/>
        <dbReference type="EC" id="2.1.1.63"/>
    </reaction>
</comment>
<dbReference type="InterPro" id="IPR036217">
    <property type="entry name" value="MethylDNA_cys_MeTrfase_DNAb"/>
</dbReference>
<reference evidence="13 14" key="1">
    <citation type="submission" date="2016-07" db="EMBL/GenBank/DDBJ databases">
        <title>Pervasive Adenine N6-methylation of Active Genes in Fungi.</title>
        <authorList>
            <consortium name="DOE Joint Genome Institute"/>
            <person name="Mondo S.J."/>
            <person name="Dannebaum R.O."/>
            <person name="Kuo R.C."/>
            <person name="Labutti K."/>
            <person name="Haridas S."/>
            <person name="Kuo A."/>
            <person name="Salamov A."/>
            <person name="Ahrendt S.R."/>
            <person name="Lipzen A."/>
            <person name="Sullivan W."/>
            <person name="Andreopoulos W.B."/>
            <person name="Clum A."/>
            <person name="Lindquist E."/>
            <person name="Daum C."/>
            <person name="Ramamoorthy G.K."/>
            <person name="Gryganskyi A."/>
            <person name="Culley D."/>
            <person name="Magnuson J.K."/>
            <person name="James T.Y."/>
            <person name="O'Malley M.A."/>
            <person name="Stajich J.E."/>
            <person name="Spatafora J.W."/>
            <person name="Visel A."/>
            <person name="Grigoriev I.V."/>
        </authorList>
    </citation>
    <scope>NUCLEOTIDE SEQUENCE [LARGE SCALE GENOMIC DNA]</scope>
    <source>
        <strain evidence="13 14">CBS 931.73</strain>
    </source>
</reference>
<evidence type="ECO:0000256" key="3">
    <source>
        <dbReference type="ARBA" id="ARBA00011918"/>
    </source>
</evidence>
<dbReference type="Pfam" id="PF01035">
    <property type="entry name" value="DNA_binding_1"/>
    <property type="match status" value="1"/>
</dbReference>
<comment type="similarity">
    <text evidence="2">Belongs to the MGMT family.</text>
</comment>
<dbReference type="Gene3D" id="1.10.10.10">
    <property type="entry name" value="Winged helix-like DNA-binding domain superfamily/Winged helix DNA-binding domain"/>
    <property type="match status" value="1"/>
</dbReference>
<accession>A0A1Y1Y0K6</accession>
<comment type="catalytic activity">
    <reaction evidence="11">
        <text>a 6-O-methyl-2'-deoxyguanosine in DNA + L-cysteinyl-[protein] = S-methyl-L-cysteinyl-[protein] + a 2'-deoxyguanosine in DNA</text>
        <dbReference type="Rhea" id="RHEA:24000"/>
        <dbReference type="Rhea" id="RHEA-COMP:10131"/>
        <dbReference type="Rhea" id="RHEA-COMP:10132"/>
        <dbReference type="Rhea" id="RHEA-COMP:11367"/>
        <dbReference type="Rhea" id="RHEA-COMP:11368"/>
        <dbReference type="ChEBI" id="CHEBI:29950"/>
        <dbReference type="ChEBI" id="CHEBI:82612"/>
        <dbReference type="ChEBI" id="CHEBI:85445"/>
        <dbReference type="ChEBI" id="CHEBI:85448"/>
        <dbReference type="EC" id="2.1.1.63"/>
    </reaction>
</comment>
<evidence type="ECO:0000259" key="12">
    <source>
        <dbReference type="Pfam" id="PF01035"/>
    </source>
</evidence>
<dbReference type="InterPro" id="IPR014048">
    <property type="entry name" value="MethylDNA_cys_MeTrfase_DNA-bd"/>
</dbReference>
<feature type="domain" description="Methylated-DNA-[protein]-cysteine S-methyltransferase DNA binding" evidence="12">
    <location>
        <begin position="81"/>
        <end position="165"/>
    </location>
</feature>
<keyword evidence="6 13" id="KW-0808">Transferase</keyword>
<dbReference type="PROSITE" id="PS00374">
    <property type="entry name" value="MGMT"/>
    <property type="match status" value="1"/>
</dbReference>
<keyword evidence="14" id="KW-1185">Reference proteome</keyword>
<gene>
    <name evidence="13" type="ORF">K493DRAFT_339308</name>
</gene>
<proteinExistence type="inferred from homology"/>
<dbReference type="EC" id="2.1.1.63" evidence="3"/>
<evidence type="ECO:0000256" key="11">
    <source>
        <dbReference type="ARBA" id="ARBA00049348"/>
    </source>
</evidence>
<comment type="caution">
    <text evidence="13">The sequence shown here is derived from an EMBL/GenBank/DDBJ whole genome shotgun (WGS) entry which is preliminary data.</text>
</comment>
<evidence type="ECO:0000256" key="8">
    <source>
        <dbReference type="ARBA" id="ARBA00023204"/>
    </source>
</evidence>
<evidence type="ECO:0000256" key="10">
    <source>
        <dbReference type="ARBA" id="ARBA00031621"/>
    </source>
</evidence>
<dbReference type="PANTHER" id="PTHR10815:SF13">
    <property type="entry name" value="METHYLATED-DNA--PROTEIN-CYSTEINE METHYLTRANSFERASE"/>
    <property type="match status" value="1"/>
</dbReference>
<dbReference type="GO" id="GO:0032259">
    <property type="term" value="P:methylation"/>
    <property type="evidence" value="ECO:0007669"/>
    <property type="project" value="UniProtKB-KW"/>
</dbReference>
<evidence type="ECO:0000256" key="2">
    <source>
        <dbReference type="ARBA" id="ARBA00008711"/>
    </source>
</evidence>
<dbReference type="CDD" id="cd06445">
    <property type="entry name" value="ATase"/>
    <property type="match status" value="1"/>
</dbReference>
<evidence type="ECO:0000256" key="1">
    <source>
        <dbReference type="ARBA" id="ARBA00001286"/>
    </source>
</evidence>
<keyword evidence="5 13" id="KW-0489">Methyltransferase</keyword>
<dbReference type="PANTHER" id="PTHR10815">
    <property type="entry name" value="METHYLATED-DNA--PROTEIN-CYSTEINE METHYLTRANSFERASE"/>
    <property type="match status" value="1"/>
</dbReference>
<dbReference type="InParanoid" id="A0A1Y1Y0K6"/>
<dbReference type="InterPro" id="IPR001497">
    <property type="entry name" value="MethylDNA_cys_MeTrfase_AS"/>
</dbReference>
<evidence type="ECO:0000313" key="13">
    <source>
        <dbReference type="EMBL" id="ORX91541.1"/>
    </source>
</evidence>
<name>A0A1Y1Y0K6_9FUNG</name>
<evidence type="ECO:0000256" key="7">
    <source>
        <dbReference type="ARBA" id="ARBA00022763"/>
    </source>
</evidence>